<protein>
    <recommendedName>
        <fullName evidence="3">Antitoxin Xre/MbcA/ParS-like toxin-binding domain-containing protein</fullName>
    </recommendedName>
</protein>
<dbReference type="RefSeq" id="WP_183206786.1">
    <property type="nucleotide sequence ID" value="NZ_JAAAMM010000001.1"/>
</dbReference>
<sequence>MPQIAAEAFEPDARARVMLNGIRIAEEDLRAAGGAYTLEEVQGLMRGVTRQAIEKRVSEGSLLAVPGPSNRRRYPVAQFKADGSIVGGMRTVREALPTKNPWTILNFLVQPDPKLGGKKPIELMRKGDVDRVVEAARRVGEQGA</sequence>
<evidence type="ECO:0000313" key="1">
    <source>
        <dbReference type="EMBL" id="MBB4002324.1"/>
    </source>
</evidence>
<dbReference type="EMBL" id="JACIEM010000001">
    <property type="protein sequence ID" value="MBB4002324.1"/>
    <property type="molecule type" value="Genomic_DNA"/>
</dbReference>
<dbReference type="Proteomes" id="UP000588647">
    <property type="component" value="Unassembled WGS sequence"/>
</dbReference>
<proteinExistence type="predicted"/>
<comment type="caution">
    <text evidence="1">The sequence shown here is derived from an EMBL/GenBank/DDBJ whole genome shotgun (WGS) entry which is preliminary data.</text>
</comment>
<evidence type="ECO:0000313" key="2">
    <source>
        <dbReference type="Proteomes" id="UP000588647"/>
    </source>
</evidence>
<keyword evidence="2" id="KW-1185">Reference proteome</keyword>
<accession>A0A7W6HBT3</accession>
<evidence type="ECO:0008006" key="3">
    <source>
        <dbReference type="Google" id="ProtNLM"/>
    </source>
</evidence>
<name>A0A7W6HBT3_9HYPH</name>
<dbReference type="AlphaFoldDB" id="A0A7W6HBT3"/>
<reference evidence="1 2" key="1">
    <citation type="submission" date="2020-08" db="EMBL/GenBank/DDBJ databases">
        <title>Genomic Encyclopedia of Type Strains, Phase IV (KMG-IV): sequencing the most valuable type-strain genomes for metagenomic binning, comparative biology and taxonomic classification.</title>
        <authorList>
            <person name="Goeker M."/>
        </authorList>
    </citation>
    <scope>NUCLEOTIDE SEQUENCE [LARGE SCALE GENOMIC DNA]</scope>
    <source>
        <strain evidence="1 2">DSM 103570</strain>
    </source>
</reference>
<gene>
    <name evidence="1" type="ORF">GGR03_001371</name>
</gene>
<organism evidence="1 2">
    <name type="scientific">Aurantimonas endophytica</name>
    <dbReference type="NCBI Taxonomy" id="1522175"/>
    <lineage>
        <taxon>Bacteria</taxon>
        <taxon>Pseudomonadati</taxon>
        <taxon>Pseudomonadota</taxon>
        <taxon>Alphaproteobacteria</taxon>
        <taxon>Hyphomicrobiales</taxon>
        <taxon>Aurantimonadaceae</taxon>
        <taxon>Aurantimonas</taxon>
    </lineage>
</organism>